<keyword evidence="3" id="KW-0560">Oxidoreductase</keyword>
<dbReference type="SUPFAM" id="SSF55103">
    <property type="entry name" value="FAD-linked oxidases, C-terminal domain"/>
    <property type="match status" value="1"/>
</dbReference>
<dbReference type="InterPro" id="IPR007173">
    <property type="entry name" value="ALO_C"/>
</dbReference>
<dbReference type="Pfam" id="PF04030">
    <property type="entry name" value="ALO"/>
    <property type="match status" value="1"/>
</dbReference>
<feature type="domain" description="FAD-binding PCMH-type" evidence="4">
    <location>
        <begin position="9"/>
        <end position="175"/>
    </location>
</feature>
<accession>A0A2A4MSY3</accession>
<dbReference type="GO" id="GO:0003885">
    <property type="term" value="F:D-arabinono-1,4-lactone oxidase activity"/>
    <property type="evidence" value="ECO:0007669"/>
    <property type="project" value="InterPro"/>
</dbReference>
<name>A0A2A4MSY3_9GAMM</name>
<dbReference type="PANTHER" id="PTHR43762">
    <property type="entry name" value="L-GULONOLACTONE OXIDASE"/>
    <property type="match status" value="1"/>
</dbReference>
<dbReference type="PROSITE" id="PS51387">
    <property type="entry name" value="FAD_PCMH"/>
    <property type="match status" value="1"/>
</dbReference>
<keyword evidence="2" id="KW-0274">FAD</keyword>
<sequence length="437" mass="48885">MKIHGWGRYPKIMSQEFAPDNRAGIEAILQQQTHLIARGAGRSYGDSSLANKHLSSRRLDHFIHFDKVSGLLTCEAGVTIEAILNITVAQGWILPVLPGTQYITIGGAIASDIHGKNHHMDGCFSQHVHSLKIMLASGDTNTCSPNENRELFRASCGGMGLTGIIIEASLQLIKISSPYIQQQSISTNNLEETFDVLEKHMNSKYSVAWLDCIAKGERLGRSVVFIGEHLQTQDNLKPQHSLFNKLSLSIPFSTPALLLNKTTMGVFNKLYYARATKQAGLHRSHYQSYFFPLDSIQHWNRLYGAAGFLQYQFVLPSSNALIGMSEILEKITTAGKGSFLSVLKKFGASNANYLSFPIEGYTLTLDFKYEANLLAFLEELDQIVLNYGGRLYLAKDARMSEATFKRSYPNWQEFMEIKQTLDPNNLFSSRQSERLGL</sequence>
<proteinExistence type="predicted"/>
<dbReference type="InterPro" id="IPR016164">
    <property type="entry name" value="FAD-linked_Oxase-like_C"/>
</dbReference>
<dbReference type="EMBL" id="NVQR01000028">
    <property type="protein sequence ID" value="PCH63033.1"/>
    <property type="molecule type" value="Genomic_DNA"/>
</dbReference>
<comment type="caution">
    <text evidence="5">The sequence shown here is derived from an EMBL/GenBank/DDBJ whole genome shotgun (WGS) entry which is preliminary data.</text>
</comment>
<evidence type="ECO:0000313" key="5">
    <source>
        <dbReference type="EMBL" id="PCH63033.1"/>
    </source>
</evidence>
<gene>
    <name evidence="5" type="ORF">COC19_01900</name>
</gene>
<keyword evidence="1" id="KW-0285">Flavoprotein</keyword>
<dbReference type="PANTHER" id="PTHR43762:SF1">
    <property type="entry name" value="D-ARABINONO-1,4-LACTONE OXIDASE"/>
    <property type="match status" value="1"/>
</dbReference>
<dbReference type="Pfam" id="PF01565">
    <property type="entry name" value="FAD_binding_4"/>
    <property type="match status" value="1"/>
</dbReference>
<evidence type="ECO:0000256" key="2">
    <source>
        <dbReference type="ARBA" id="ARBA00022827"/>
    </source>
</evidence>
<dbReference type="SUPFAM" id="SSF56176">
    <property type="entry name" value="FAD-binding/transporter-associated domain-like"/>
    <property type="match status" value="1"/>
</dbReference>
<dbReference type="InterPro" id="IPR036318">
    <property type="entry name" value="FAD-bd_PCMH-like_sf"/>
</dbReference>
<evidence type="ECO:0000259" key="4">
    <source>
        <dbReference type="PROSITE" id="PS51387"/>
    </source>
</evidence>
<protein>
    <submittedName>
        <fullName evidence="5">FAD-linked oxidase</fullName>
    </submittedName>
</protein>
<dbReference type="Gene3D" id="3.30.465.10">
    <property type="match status" value="1"/>
</dbReference>
<evidence type="ECO:0000256" key="3">
    <source>
        <dbReference type="ARBA" id="ARBA00023002"/>
    </source>
</evidence>
<dbReference type="GO" id="GO:0016020">
    <property type="term" value="C:membrane"/>
    <property type="evidence" value="ECO:0007669"/>
    <property type="project" value="InterPro"/>
</dbReference>
<dbReference type="InterPro" id="IPR016166">
    <property type="entry name" value="FAD-bd_PCMH"/>
</dbReference>
<evidence type="ECO:0000256" key="1">
    <source>
        <dbReference type="ARBA" id="ARBA00022630"/>
    </source>
</evidence>
<dbReference type="InterPro" id="IPR016169">
    <property type="entry name" value="FAD-bd_PCMH_sub2"/>
</dbReference>
<dbReference type="AlphaFoldDB" id="A0A2A4MSY3"/>
<dbReference type="InterPro" id="IPR010031">
    <property type="entry name" value="FAD_lactone_oxidase-like"/>
</dbReference>
<organism evidence="5 6">
    <name type="scientific">SAR86 cluster bacterium</name>
    <dbReference type="NCBI Taxonomy" id="2030880"/>
    <lineage>
        <taxon>Bacteria</taxon>
        <taxon>Pseudomonadati</taxon>
        <taxon>Pseudomonadota</taxon>
        <taxon>Gammaproteobacteria</taxon>
        <taxon>SAR86 cluster</taxon>
    </lineage>
</organism>
<dbReference type="InterPro" id="IPR006094">
    <property type="entry name" value="Oxid_FAD_bind_N"/>
</dbReference>
<reference evidence="6" key="1">
    <citation type="submission" date="2017-08" db="EMBL/GenBank/DDBJ databases">
        <title>A dynamic microbial community with high functional redundancy inhabits the cold, oxic subseafloor aquifer.</title>
        <authorList>
            <person name="Tully B.J."/>
            <person name="Wheat C.G."/>
            <person name="Glazer B.T."/>
            <person name="Huber J.A."/>
        </authorList>
    </citation>
    <scope>NUCLEOTIDE SEQUENCE [LARGE SCALE GENOMIC DNA]</scope>
</reference>
<dbReference type="GO" id="GO:0071949">
    <property type="term" value="F:FAD binding"/>
    <property type="evidence" value="ECO:0007669"/>
    <property type="project" value="InterPro"/>
</dbReference>
<evidence type="ECO:0000313" key="6">
    <source>
        <dbReference type="Proteomes" id="UP000218172"/>
    </source>
</evidence>
<dbReference type="Proteomes" id="UP000218172">
    <property type="component" value="Unassembled WGS sequence"/>
</dbReference>